<evidence type="ECO:0000313" key="2">
    <source>
        <dbReference type="Proteomes" id="UP000185516"/>
    </source>
</evidence>
<proteinExistence type="predicted"/>
<gene>
    <name evidence="1" type="ORF">Bmayo_05205</name>
</gene>
<protein>
    <recommendedName>
        <fullName evidence="3">Lipoprotein</fullName>
    </recommendedName>
</protein>
<geneLocation type="plasmid" evidence="1 2">
    <name>lp17</name>
</geneLocation>
<dbReference type="Pfam" id="PF17472">
    <property type="entry name" value="DUF5425"/>
    <property type="match status" value="1"/>
</dbReference>
<name>A0AAC9PJN9_9SPIR</name>
<dbReference type="AlphaFoldDB" id="A0AAC9PJN9"/>
<dbReference type="EMBL" id="CP015788">
    <property type="protein sequence ID" value="APT00361.1"/>
    <property type="molecule type" value="Genomic_DNA"/>
</dbReference>
<sequence>MNKKFVISLLSIILTFLLVLGCDLSRNNDLNKIDAISDFEKKYMDNSDYQCSSKKESEIKNSQIKLDENNNKSHSYYSRLSNVSDYSDKTHIYCKRK</sequence>
<dbReference type="Proteomes" id="UP000185516">
    <property type="component" value="Plasmid lp17"/>
</dbReference>
<dbReference type="RefSeq" id="WP_075552669.1">
    <property type="nucleotide sequence ID" value="NZ_CP015788.1"/>
</dbReference>
<keyword evidence="2" id="KW-1185">Reference proteome</keyword>
<dbReference type="PROSITE" id="PS51257">
    <property type="entry name" value="PROKAR_LIPOPROTEIN"/>
    <property type="match status" value="1"/>
</dbReference>
<evidence type="ECO:0000313" key="1">
    <source>
        <dbReference type="EMBL" id="APT00361.1"/>
    </source>
</evidence>
<dbReference type="KEGG" id="bmay:A7X70_05375"/>
<evidence type="ECO:0008006" key="3">
    <source>
        <dbReference type="Google" id="ProtNLM"/>
    </source>
</evidence>
<dbReference type="InterPro" id="IPR035340">
    <property type="entry name" value="DUF5425"/>
</dbReference>
<organism evidence="1 2">
    <name type="scientific">Borreliella mayonii</name>
    <dbReference type="NCBI Taxonomy" id="1674146"/>
    <lineage>
        <taxon>Bacteria</taxon>
        <taxon>Pseudomonadati</taxon>
        <taxon>Spirochaetota</taxon>
        <taxon>Spirochaetia</taxon>
        <taxon>Spirochaetales</taxon>
        <taxon>Borreliaceae</taxon>
        <taxon>Borreliella</taxon>
    </lineage>
</organism>
<accession>A0AAC9PJN9</accession>
<keyword evidence="1" id="KW-0614">Plasmid</keyword>
<reference evidence="1 2" key="1">
    <citation type="journal article" date="2016" name="PLoS ONE">
        <title>Whole Genome Sequence and Comparative Genomics of the Novel Lyme Borreliosis Causing Pathogen, Borrelia mayonii.</title>
        <authorList>
            <person name="Kingry L.C."/>
            <person name="Batra D."/>
            <person name="Replogle A."/>
            <person name="Rowe L.A."/>
            <person name="Pritt B.S."/>
            <person name="Petersen J.M."/>
        </authorList>
    </citation>
    <scope>NUCLEOTIDE SEQUENCE [LARGE SCALE GENOMIC DNA]</scope>
    <source>
        <strain evidence="1 2">MN14-1420</strain>
    </source>
</reference>